<protein>
    <submittedName>
        <fullName evidence="1">Uncharacterized protein DUF4127</fullName>
    </submittedName>
</protein>
<dbReference type="AlphaFoldDB" id="A0A2V3WAR4"/>
<dbReference type="EMBL" id="QJJQ01000001">
    <property type="protein sequence ID" value="PXW90101.1"/>
    <property type="molecule type" value="Genomic_DNA"/>
</dbReference>
<gene>
    <name evidence="1" type="ORF">DFR56_1019</name>
</gene>
<keyword evidence="2" id="KW-1185">Reference proteome</keyword>
<sequence length="513" mass="59067">MVKVVYVPLDERPCNYKYPQMLADMTDIELAVPNVTVLGQKKTPADFDKLREWIVSEVRTANYLLISIDLLVYGGIVPSRLHHLSVEECKRRMELLQEVKSINPNIKIYAFNLIMRAPAYSSSEEEPDYYDAYGEQIFLYGRYTDRMDKGVIEKEEKVELLEIEKMIPEEVLLDFLTRREVNHQINELSIDYVEDEVIDHLVIPLDDNAPYGYTSHEQKRLVEKVEQLNLMDQVYIYPGADEIGCTLFARIFTEVKDYVPEVYVRYSSTNGPFITPKFEDRTLNESIKAQLTSVNAFMADSSTGTDCVLMVNSPAIGGKKMADDTQENKHYTYYSEVNHREFMQAIKGYLRKNKTIALADVAIINGGDHYLLKALHKQGLLPEITAYAGWNTSGNTLGTVIAHVIICSYYEKNNLSDYVAASQLFYVYRLIEDWLFQSIIREKVTVGSLPSINASYFKLIHVKESVIEIVERELKNLTSTLLSDFLSYEISAVDLPWDRMFEVDFTVEKKRLH</sequence>
<dbReference type="OrthoDB" id="9789552at2"/>
<comment type="caution">
    <text evidence="1">The sequence shown here is derived from an EMBL/GenBank/DDBJ whole genome shotgun (WGS) entry which is preliminary data.</text>
</comment>
<organism evidence="1 2">
    <name type="scientific">Pseudogracilibacillus auburnensis</name>
    <dbReference type="NCBI Taxonomy" id="1494959"/>
    <lineage>
        <taxon>Bacteria</taxon>
        <taxon>Bacillati</taxon>
        <taxon>Bacillota</taxon>
        <taxon>Bacilli</taxon>
        <taxon>Bacillales</taxon>
        <taxon>Bacillaceae</taxon>
        <taxon>Pseudogracilibacillus</taxon>
    </lineage>
</organism>
<reference evidence="1 2" key="1">
    <citation type="submission" date="2018-05" db="EMBL/GenBank/DDBJ databases">
        <title>Genomic Encyclopedia of Type Strains, Phase IV (KMG-IV): sequencing the most valuable type-strain genomes for metagenomic binning, comparative biology and taxonomic classification.</title>
        <authorList>
            <person name="Goeker M."/>
        </authorList>
    </citation>
    <scope>NUCLEOTIDE SEQUENCE [LARGE SCALE GENOMIC DNA]</scope>
    <source>
        <strain evidence="1 2">DSM 28556</strain>
    </source>
</reference>
<dbReference type="InterPro" id="IPR025394">
    <property type="entry name" value="DUF4127"/>
</dbReference>
<accession>A0A2V3WAR4</accession>
<dbReference type="Pfam" id="PF13552">
    <property type="entry name" value="DUF4127"/>
    <property type="match status" value="1"/>
</dbReference>
<proteinExistence type="predicted"/>
<name>A0A2V3WAR4_9BACI</name>
<dbReference type="Proteomes" id="UP000247978">
    <property type="component" value="Unassembled WGS sequence"/>
</dbReference>
<evidence type="ECO:0000313" key="1">
    <source>
        <dbReference type="EMBL" id="PXW90101.1"/>
    </source>
</evidence>
<dbReference type="RefSeq" id="WP_110393386.1">
    <property type="nucleotide sequence ID" value="NZ_JBHUHB010000001.1"/>
</dbReference>
<evidence type="ECO:0000313" key="2">
    <source>
        <dbReference type="Proteomes" id="UP000247978"/>
    </source>
</evidence>